<feature type="transmembrane region" description="Helical" evidence="1">
    <location>
        <begin position="558"/>
        <end position="587"/>
    </location>
</feature>
<keyword evidence="3" id="KW-1185">Reference proteome</keyword>
<dbReference type="OrthoDB" id="2157358at2759"/>
<feature type="transmembrane region" description="Helical" evidence="1">
    <location>
        <begin position="516"/>
        <end position="535"/>
    </location>
</feature>
<feature type="transmembrane region" description="Helical" evidence="1">
    <location>
        <begin position="471"/>
        <end position="496"/>
    </location>
</feature>
<accession>A0A1Y2C5D1</accession>
<feature type="transmembrane region" description="Helical" evidence="1">
    <location>
        <begin position="404"/>
        <end position="429"/>
    </location>
</feature>
<dbReference type="AlphaFoldDB" id="A0A1Y2C5D1"/>
<protein>
    <submittedName>
        <fullName evidence="2">Periplasmic binding protein-like II</fullName>
    </submittedName>
</protein>
<keyword evidence="1" id="KW-0812">Transmembrane</keyword>
<keyword evidence="1" id="KW-1133">Transmembrane helix</keyword>
<dbReference type="Proteomes" id="UP000193920">
    <property type="component" value="Unassembled WGS sequence"/>
</dbReference>
<feature type="transmembrane region" description="Helical" evidence="1">
    <location>
        <begin position="441"/>
        <end position="459"/>
    </location>
</feature>
<feature type="transmembrane region" description="Helical" evidence="1">
    <location>
        <begin position="631"/>
        <end position="651"/>
    </location>
</feature>
<organism evidence="2 3">
    <name type="scientific">Neocallimastix californiae</name>
    <dbReference type="NCBI Taxonomy" id="1754190"/>
    <lineage>
        <taxon>Eukaryota</taxon>
        <taxon>Fungi</taxon>
        <taxon>Fungi incertae sedis</taxon>
        <taxon>Chytridiomycota</taxon>
        <taxon>Chytridiomycota incertae sedis</taxon>
        <taxon>Neocallimastigomycetes</taxon>
        <taxon>Neocallimastigales</taxon>
        <taxon>Neocallimastigaceae</taxon>
        <taxon>Neocallimastix</taxon>
    </lineage>
</organism>
<proteinExistence type="predicted"/>
<dbReference type="Gene3D" id="3.40.190.10">
    <property type="entry name" value="Periplasmic binding protein-like II"/>
    <property type="match status" value="1"/>
</dbReference>
<comment type="caution">
    <text evidence="2">The sequence shown here is derived from an EMBL/GenBank/DDBJ whole genome shotgun (WGS) entry which is preliminary data.</text>
</comment>
<dbReference type="EMBL" id="MCOG01000121">
    <property type="protein sequence ID" value="ORY42087.1"/>
    <property type="molecule type" value="Genomic_DNA"/>
</dbReference>
<sequence length="723" mass="85775">MAYSYFSNNDFFQSIEDSFNNHSIENNLNVTLSINYFSMLNSTQNRQDLFSSIDYLLQRKSNKYDLYIFDSFFLKELYPHFIDLKEYLDNEYIDYYNNETIKYNYIYNDKWIGLPLFIKFMVLYSNDFYLNKYNKEIPKTWDQLIETAQYIMEQERIENKNSHLYGYNGLFSDIKEGTISSINSISQFIYSCRDDKNSTVYPYIKSKITKNAFNKIKEIKEKVSMDELFKLSEHQTDTLLNEKNILLFAAFWNSELPNDNGLYNETLLPGLEEGISGSTLLGYNIGISKYIDDDKRNASIEVLKYFIDKEFQKEIIIKKFHKHSAIMDLYKEEVCSILDCEIVNNLQFPIRPMEVNNYNEFEYQHKYLEHFYEFLYGNKNVDTVVNDIEDITKFYYMDLDKDNIFGIVVFSVINIFVIIVFASFIFSLFPQFKQYYAMFDLPMWINYIGASMFVIYSVLTRFGEPTRFKCHIFILMVLTGYTMLYVPSLSFVIVHYPKWNNKYMEWIKNNEKKFSYLSYVIEALFMLLSAINPSFEPVRVYVESSKNYYQCEIDRKNIFGFILLVIEIVFHVVLFMTLVIFMILEWAIKPLRPYMKSMLYLLTLDGVAFFSIFLLEMISHGNYYIESLCPFTVLLMFIMKHIYLYIVSVWFEISTKKKAKEEEMVNDLLKFNNDGATTDMISGNIPNTDNTTNVETINNVSMVSDDTKKATYNMSQTTNVTYI</sequence>
<evidence type="ECO:0000313" key="3">
    <source>
        <dbReference type="Proteomes" id="UP000193920"/>
    </source>
</evidence>
<keyword evidence="1" id="KW-0472">Membrane</keyword>
<feature type="transmembrane region" description="Helical" evidence="1">
    <location>
        <begin position="599"/>
        <end position="619"/>
    </location>
</feature>
<reference evidence="2 3" key="1">
    <citation type="submission" date="2016-08" db="EMBL/GenBank/DDBJ databases">
        <title>A Parts List for Fungal Cellulosomes Revealed by Comparative Genomics.</title>
        <authorList>
            <consortium name="DOE Joint Genome Institute"/>
            <person name="Haitjema C.H."/>
            <person name="Gilmore S.P."/>
            <person name="Henske J.K."/>
            <person name="Solomon K.V."/>
            <person name="De Groot R."/>
            <person name="Kuo A."/>
            <person name="Mondo S.J."/>
            <person name="Salamov A.A."/>
            <person name="Labutti K."/>
            <person name="Zhao Z."/>
            <person name="Chiniquy J."/>
            <person name="Barry K."/>
            <person name="Brewer H.M."/>
            <person name="Purvine S.O."/>
            <person name="Wright A.T."/>
            <person name="Boxma B."/>
            <person name="Van Alen T."/>
            <person name="Hackstein J.H."/>
            <person name="Baker S.E."/>
            <person name="Grigoriev I.V."/>
            <person name="O'Malley M.A."/>
        </authorList>
    </citation>
    <scope>NUCLEOTIDE SEQUENCE [LARGE SCALE GENOMIC DNA]</scope>
    <source>
        <strain evidence="2 3">G1</strain>
    </source>
</reference>
<evidence type="ECO:0000313" key="2">
    <source>
        <dbReference type="EMBL" id="ORY42087.1"/>
    </source>
</evidence>
<name>A0A1Y2C5D1_9FUNG</name>
<evidence type="ECO:0000256" key="1">
    <source>
        <dbReference type="SAM" id="Phobius"/>
    </source>
</evidence>
<dbReference type="SUPFAM" id="SSF53850">
    <property type="entry name" value="Periplasmic binding protein-like II"/>
    <property type="match status" value="1"/>
</dbReference>
<gene>
    <name evidence="2" type="ORF">LY90DRAFT_671920</name>
</gene>